<sequence length="80" mass="8799">MINGRIQDADMAMLSRSVKLWYNHYGAAPDEQASRTLCSAAIDLFLQGHSTQEELTSLLISRFPGPQATLTHALGLRAIQ</sequence>
<dbReference type="AlphaFoldDB" id="A0A370KGC9"/>
<dbReference type="OrthoDB" id="8389895at2"/>
<reference evidence="1 2" key="1">
    <citation type="submission" date="2017-03" db="EMBL/GenBank/DDBJ databases">
        <title>Genome analysis of Rhizobial strains effectives or ineffectives for nitrogen fixation isolated from bean seeds.</title>
        <authorList>
            <person name="Peralta H."/>
            <person name="Aguilar-Vera A."/>
            <person name="Mora Y."/>
            <person name="Vargas-Lagunas C."/>
            <person name="Girard L."/>
            <person name="Mora J."/>
        </authorList>
    </citation>
    <scope>NUCLEOTIDE SEQUENCE [LARGE SCALE GENOMIC DNA]</scope>
    <source>
        <strain evidence="1 2">CCGM3</strain>
    </source>
</reference>
<comment type="caution">
    <text evidence="1">The sequence shown here is derived from an EMBL/GenBank/DDBJ whole genome shotgun (WGS) entry which is preliminary data.</text>
</comment>
<proteinExistence type="predicted"/>
<accession>A0A370KGC9</accession>
<evidence type="ECO:0000313" key="2">
    <source>
        <dbReference type="Proteomes" id="UP000254939"/>
    </source>
</evidence>
<evidence type="ECO:0000313" key="1">
    <source>
        <dbReference type="EMBL" id="RDJ03834.1"/>
    </source>
</evidence>
<name>A0A370KGC9_9HYPH</name>
<dbReference type="EMBL" id="NAAC01000041">
    <property type="protein sequence ID" value="RDJ03834.1"/>
    <property type="molecule type" value="Genomic_DNA"/>
</dbReference>
<protein>
    <submittedName>
        <fullName evidence="1">Uncharacterized protein</fullName>
    </submittedName>
</protein>
<gene>
    <name evidence="1" type="ORF">B5K06_28340</name>
</gene>
<dbReference type="Proteomes" id="UP000254939">
    <property type="component" value="Unassembled WGS sequence"/>
</dbReference>
<organism evidence="1 2">
    <name type="scientific">Rhizobium grahamii</name>
    <dbReference type="NCBI Taxonomy" id="1120045"/>
    <lineage>
        <taxon>Bacteria</taxon>
        <taxon>Pseudomonadati</taxon>
        <taxon>Pseudomonadota</taxon>
        <taxon>Alphaproteobacteria</taxon>
        <taxon>Hyphomicrobiales</taxon>
        <taxon>Rhizobiaceae</taxon>
        <taxon>Rhizobium/Agrobacterium group</taxon>
        <taxon>Rhizobium</taxon>
    </lineage>
</organism>